<evidence type="ECO:0000313" key="2">
    <source>
        <dbReference type="EMBL" id="ROT79892.1"/>
    </source>
</evidence>
<gene>
    <name evidence="2" type="ORF">C7M84_001370</name>
</gene>
<dbReference type="OrthoDB" id="5322683at2759"/>
<name>A0A3R7PX44_PENVA</name>
<feature type="coiled-coil region" evidence="1">
    <location>
        <begin position="1"/>
        <end position="290"/>
    </location>
</feature>
<keyword evidence="3" id="KW-1185">Reference proteome</keyword>
<dbReference type="STRING" id="6689.A0A3R7PX44"/>
<dbReference type="Gene3D" id="1.10.220.60">
    <property type="entry name" value="GRIP domain"/>
    <property type="match status" value="1"/>
</dbReference>
<evidence type="ECO:0000313" key="3">
    <source>
        <dbReference type="Proteomes" id="UP000283509"/>
    </source>
</evidence>
<organism evidence="2 3">
    <name type="scientific">Penaeus vannamei</name>
    <name type="common">Whiteleg shrimp</name>
    <name type="synonym">Litopenaeus vannamei</name>
    <dbReference type="NCBI Taxonomy" id="6689"/>
    <lineage>
        <taxon>Eukaryota</taxon>
        <taxon>Metazoa</taxon>
        <taxon>Ecdysozoa</taxon>
        <taxon>Arthropoda</taxon>
        <taxon>Crustacea</taxon>
        <taxon>Multicrustacea</taxon>
        <taxon>Malacostraca</taxon>
        <taxon>Eumalacostraca</taxon>
        <taxon>Eucarida</taxon>
        <taxon>Decapoda</taxon>
        <taxon>Dendrobranchiata</taxon>
        <taxon>Penaeoidea</taxon>
        <taxon>Penaeidae</taxon>
        <taxon>Penaeus</taxon>
    </lineage>
</organism>
<proteinExistence type="predicted"/>
<keyword evidence="1" id="KW-0175">Coiled coil</keyword>
<evidence type="ECO:0000256" key="1">
    <source>
        <dbReference type="SAM" id="Coils"/>
    </source>
</evidence>
<dbReference type="EMBL" id="QCYY01001177">
    <property type="protein sequence ID" value="ROT79892.1"/>
    <property type="molecule type" value="Genomic_DNA"/>
</dbReference>
<accession>A0A3R7PX44</accession>
<dbReference type="Proteomes" id="UP000283509">
    <property type="component" value="Unassembled WGS sequence"/>
</dbReference>
<reference evidence="2 3" key="1">
    <citation type="submission" date="2018-04" db="EMBL/GenBank/DDBJ databases">
        <authorList>
            <person name="Zhang X."/>
            <person name="Yuan J."/>
            <person name="Li F."/>
            <person name="Xiang J."/>
        </authorList>
    </citation>
    <scope>NUCLEOTIDE SEQUENCE [LARGE SCALE GENOMIC DNA]</scope>
    <source>
        <tissue evidence="2">Muscle</tissue>
    </source>
</reference>
<protein>
    <submittedName>
        <fullName evidence="2">Uncharacterized protein</fullName>
    </submittedName>
</protein>
<feature type="coiled-coil region" evidence="1">
    <location>
        <begin position="332"/>
        <end position="459"/>
    </location>
</feature>
<sequence length="488" mass="56483">MEETTSKLAASEAKCAELEERLQQTTASCETLTQKIDELTAENDNLTQRVEDMEKEKEGTAKTIAMLEFNNEHNKDKVRNMELSNNDLKETIASLMKEKEELTRQLREGASGVIDQYIKEKDELEERLTKEKDEQLEKYVKEDKALREQLEGLMEIRLSYEKQIKQIEENNAAMHRKIGGVQTERDVALKEAAHTKSQKVDLEKKFDDLTKVKSTMEEEIITLKGTISNLEEKLSSQKKPAKEEELVKVKQNLREVKEKLTLAEVVSGEVEEQRQRVREVESKMAVMEEQHRQQIKTIALEAERQVAVKEQECQQTITSAYDQQDNETNSLVRQHREAIREAQEEAREKASALDSVVHEYQGKLKYEDQLADLTTQHEAHIKEVEATWKSRAEKMVRQREMQLQEEMDGLSQEWNKERRELERLTQVAAAAFRSGTDSVELLKKQVAAQRKELEEVKLNHGLGVALEEAAEFEYLKNILYQYMLGKGS</sequence>
<reference evidence="2 3" key="2">
    <citation type="submission" date="2019-01" db="EMBL/GenBank/DDBJ databases">
        <title>The decoding of complex shrimp genome reveals the adaptation for benthos swimmer, frequently molting mechanism and breeding impact on genome.</title>
        <authorList>
            <person name="Sun Y."/>
            <person name="Gao Y."/>
            <person name="Yu Y."/>
        </authorList>
    </citation>
    <scope>NUCLEOTIDE SEQUENCE [LARGE SCALE GENOMIC DNA]</scope>
    <source>
        <tissue evidence="2">Muscle</tissue>
    </source>
</reference>
<comment type="caution">
    <text evidence="2">The sequence shown here is derived from an EMBL/GenBank/DDBJ whole genome shotgun (WGS) entry which is preliminary data.</text>
</comment>
<dbReference type="AlphaFoldDB" id="A0A3R7PX44"/>